<dbReference type="GeneID" id="9743310"/>
<dbReference type="InterPro" id="IPR023370">
    <property type="entry name" value="TrmO-like_N"/>
</dbReference>
<dbReference type="Proteomes" id="UP000006565">
    <property type="component" value="Chromosome"/>
</dbReference>
<feature type="domain" description="TsaA-like" evidence="3">
    <location>
        <begin position="21"/>
        <end position="172"/>
    </location>
</feature>
<dbReference type="SUPFAM" id="SSF118196">
    <property type="entry name" value="YaeB-like"/>
    <property type="match status" value="1"/>
</dbReference>
<dbReference type="eggNOG" id="arCOG00761">
    <property type="taxonomic scope" value="Archaea"/>
</dbReference>
<comment type="similarity">
    <text evidence="2">Belongs to the tRNA methyltransferase O family.</text>
</comment>
<proteinExistence type="inferred from homology"/>
<evidence type="ECO:0000313" key="5">
    <source>
        <dbReference type="Proteomes" id="UP000006565"/>
    </source>
</evidence>
<dbReference type="NCBIfam" id="TIGR00104">
    <property type="entry name" value="tRNA_TsaA"/>
    <property type="match status" value="1"/>
</dbReference>
<dbReference type="InterPro" id="IPR036414">
    <property type="entry name" value="YaeB_N_sf"/>
</dbReference>
<dbReference type="PROSITE" id="PS51668">
    <property type="entry name" value="TSAA_2"/>
    <property type="match status" value="1"/>
</dbReference>
<sequence>MNTNTENDMPGDLPEYREFVIRSVGIVRNSVEKPFLVADKNGLEMQGGNDENVSQIRSRRDEISEIIVDEKYEELLEGVEDYSHLVVLFWGHEVTNEGRNLKKIHPMGRKDYPEKGIFCTCSPARPNPVLVTVVKLHARKGNILEVSGFDAIDKSPVIDIKPFVQDSLPKDGVKTAWWMEELHKEIDEKRKS</sequence>
<dbReference type="Gene3D" id="2.40.30.70">
    <property type="entry name" value="YaeB-like"/>
    <property type="match status" value="1"/>
</dbReference>
<evidence type="ECO:0000313" key="4">
    <source>
        <dbReference type="EMBL" id="ADN35623.1"/>
    </source>
</evidence>
<organism evidence="4 5">
    <name type="scientific">Methanolacinia petrolearia (strain DSM 11571 / OCM 486 / SEBR 4847)</name>
    <name type="common">Methanoplanus petrolearius</name>
    <dbReference type="NCBI Taxonomy" id="679926"/>
    <lineage>
        <taxon>Archaea</taxon>
        <taxon>Methanobacteriati</taxon>
        <taxon>Methanobacteriota</taxon>
        <taxon>Stenosarchaea group</taxon>
        <taxon>Methanomicrobia</taxon>
        <taxon>Methanomicrobiales</taxon>
        <taxon>Methanomicrobiaceae</taxon>
        <taxon>Methanolacinia</taxon>
    </lineage>
</organism>
<dbReference type="InterPro" id="IPR036413">
    <property type="entry name" value="YaeB-like_sf"/>
</dbReference>
<dbReference type="PANTHER" id="PTHR12818:SF0">
    <property type="entry name" value="TRNA (ADENINE(37)-N6)-METHYLTRANSFERASE"/>
    <property type="match status" value="1"/>
</dbReference>
<dbReference type="HOGENOM" id="CLU_013458_2_0_2"/>
<evidence type="ECO:0000256" key="2">
    <source>
        <dbReference type="ARBA" id="ARBA00033753"/>
    </source>
</evidence>
<dbReference type="CDD" id="cd09281">
    <property type="entry name" value="UPF0066"/>
    <property type="match status" value="1"/>
</dbReference>
<dbReference type="KEGG" id="mpi:Mpet_0852"/>
<keyword evidence="1" id="KW-0949">S-adenosyl-L-methionine</keyword>
<dbReference type="RefSeq" id="WP_013328801.1">
    <property type="nucleotide sequence ID" value="NC_014507.1"/>
</dbReference>
<evidence type="ECO:0000259" key="3">
    <source>
        <dbReference type="PROSITE" id="PS51668"/>
    </source>
</evidence>
<dbReference type="InterPro" id="IPR040372">
    <property type="entry name" value="YaeB-like"/>
</dbReference>
<dbReference type="Pfam" id="PF01980">
    <property type="entry name" value="TrmO_N"/>
    <property type="match status" value="1"/>
</dbReference>
<accession>E1RJA5</accession>
<evidence type="ECO:0000256" key="1">
    <source>
        <dbReference type="ARBA" id="ARBA00022691"/>
    </source>
</evidence>
<dbReference type="PANTHER" id="PTHR12818">
    <property type="entry name" value="TRNA (ADENINE(37)-N6)-METHYLTRANSFERASE"/>
    <property type="match status" value="1"/>
</dbReference>
<gene>
    <name evidence="4" type="ordered locus">Mpet_0852</name>
</gene>
<name>E1RJA5_METP4</name>
<reference evidence="4 5" key="1">
    <citation type="journal article" date="2010" name="Stand. Genomic Sci.">
        <title>Complete genome sequence of Methanoplanus petrolearius type strain (SEBR 4847).</title>
        <authorList>
            <person name="Brambilla E."/>
            <person name="Djao O.D."/>
            <person name="Daligault H."/>
            <person name="Lapidus A."/>
            <person name="Lucas S."/>
            <person name="Hammon N."/>
            <person name="Nolan M."/>
            <person name="Tice H."/>
            <person name="Cheng J.F."/>
            <person name="Han C."/>
            <person name="Tapia R."/>
            <person name="Goodwin L."/>
            <person name="Pitluck S."/>
            <person name="Liolios K."/>
            <person name="Ivanova N."/>
            <person name="Mavromatis K."/>
            <person name="Mikhailova N."/>
            <person name="Pati A."/>
            <person name="Chen A."/>
            <person name="Palaniappan K."/>
            <person name="Land M."/>
            <person name="Hauser L."/>
            <person name="Chang Y.J."/>
            <person name="Jeffries C.D."/>
            <person name="Rohde M."/>
            <person name="Spring S."/>
            <person name="Sikorski J."/>
            <person name="Goker M."/>
            <person name="Woyke T."/>
            <person name="Bristow J."/>
            <person name="Eisen J.A."/>
            <person name="Markowitz V."/>
            <person name="Hugenholtz P."/>
            <person name="Kyrpides N.C."/>
            <person name="Klenk H.P."/>
        </authorList>
    </citation>
    <scope>NUCLEOTIDE SEQUENCE [LARGE SCALE GENOMIC DNA]</scope>
    <source>
        <strain evidence="5">DSM 11571 / OCM 486 / SEBR 4847</strain>
    </source>
</reference>
<dbReference type="AlphaFoldDB" id="E1RJA5"/>
<dbReference type="EMBL" id="CP002117">
    <property type="protein sequence ID" value="ADN35623.1"/>
    <property type="molecule type" value="Genomic_DNA"/>
</dbReference>
<dbReference type="STRING" id="679926.Mpet_0852"/>
<protein>
    <recommendedName>
        <fullName evidence="3">TsaA-like domain-containing protein</fullName>
    </recommendedName>
</protein>
<keyword evidence="5" id="KW-1185">Reference proteome</keyword>